<feature type="repeat" description="TPR" evidence="3">
    <location>
        <begin position="414"/>
        <end position="447"/>
    </location>
</feature>
<evidence type="ECO:0000313" key="6">
    <source>
        <dbReference type="Proteomes" id="UP000612362"/>
    </source>
</evidence>
<feature type="repeat" description="TPR" evidence="3">
    <location>
        <begin position="380"/>
        <end position="413"/>
    </location>
</feature>
<dbReference type="AlphaFoldDB" id="A0A8J3MYJ5"/>
<accession>A0A8J3MYJ5</accession>
<protein>
    <recommendedName>
        <fullName evidence="4">CpXC domain-containing protein</fullName>
    </recommendedName>
</protein>
<dbReference type="Pfam" id="PF14353">
    <property type="entry name" value="CpXC"/>
    <property type="match status" value="1"/>
</dbReference>
<dbReference type="Pfam" id="PF13181">
    <property type="entry name" value="TPR_8"/>
    <property type="match status" value="1"/>
</dbReference>
<organism evidence="5 6">
    <name type="scientific">Ktedonospora formicarum</name>
    <dbReference type="NCBI Taxonomy" id="2778364"/>
    <lineage>
        <taxon>Bacteria</taxon>
        <taxon>Bacillati</taxon>
        <taxon>Chloroflexota</taxon>
        <taxon>Ktedonobacteria</taxon>
        <taxon>Ktedonobacterales</taxon>
        <taxon>Ktedonobacteraceae</taxon>
        <taxon>Ktedonospora</taxon>
    </lineage>
</organism>
<dbReference type="Gene3D" id="1.25.40.10">
    <property type="entry name" value="Tetratricopeptide repeat domain"/>
    <property type="match status" value="3"/>
</dbReference>
<name>A0A8J3MYJ5_9CHLR</name>
<dbReference type="PROSITE" id="PS50005">
    <property type="entry name" value="TPR"/>
    <property type="match status" value="6"/>
</dbReference>
<dbReference type="Pfam" id="PF13414">
    <property type="entry name" value="TPR_11"/>
    <property type="match status" value="1"/>
</dbReference>
<evidence type="ECO:0000256" key="2">
    <source>
        <dbReference type="ARBA" id="ARBA00022803"/>
    </source>
</evidence>
<feature type="repeat" description="TPR" evidence="3">
    <location>
        <begin position="346"/>
        <end position="379"/>
    </location>
</feature>
<gene>
    <name evidence="5" type="ORF">KSX_90410</name>
</gene>
<dbReference type="SMART" id="SM00028">
    <property type="entry name" value="TPR"/>
    <property type="match status" value="8"/>
</dbReference>
<feature type="domain" description="CpXC" evidence="4">
    <location>
        <begin position="7"/>
        <end position="64"/>
    </location>
</feature>
<dbReference type="InterPro" id="IPR011990">
    <property type="entry name" value="TPR-like_helical_dom_sf"/>
</dbReference>
<sequence>MKTKMDLTCPNCNASFEADYSPQIDAVAFPNLVQSVIAGTLNMFACPKCGRRFFQKVPCVYWHENWVGVVLEMGSQISAEDAIRRSNHLLYITQPERRNLPSEARILGNWDDLVTLLQNPQSGAYAQQLADLAFRSWVEETTILVSISDAFLKAEMPEYAFWVYAFMINYIPDLYFNSAVQEILAITALEAGNKLLPLSNNGQSVEQELERIEQRAGSLIPNVDRSERYNLVWYIPVPPDSDGLIELKTSIIDKPVSPFEQALGRFLTIFLIFQAQKLLPSEDEEIESFRPLITQLFLQSWEKISRKEQLDLEKLSKQLVGSSLINDSKLPLKDERNTGMPAQKTSEQWRDEGDTLRELHRYEEALFAYEQAIRLDSDDVDAYINKGNIFGRLQQYEEALAAYTQAVRVDPNSALAYYNQGYALHLCGRYKEALVSYDHAIRLDPSDTGFLINKGSALSDLQLHKEALATYEQAISIDPNCISAYYNKGQTLGTLERYQEAVIAFDQVIRLDPYMQAAYRQKGGALSQLQHYKEALSAYEQAVYLDSKDFAAVTMKGFTLWTLGRRKEALVAFEAALRLNSNDASLHQAKGTLLEELGRSREARQAYTLARKLGYHE</sequence>
<dbReference type="EMBL" id="BNJF01000009">
    <property type="protein sequence ID" value="GHO50878.1"/>
    <property type="molecule type" value="Genomic_DNA"/>
</dbReference>
<feature type="repeat" description="TPR" evidence="3">
    <location>
        <begin position="482"/>
        <end position="515"/>
    </location>
</feature>
<dbReference type="InterPro" id="IPR013105">
    <property type="entry name" value="TPR_2"/>
</dbReference>
<dbReference type="Pfam" id="PF07719">
    <property type="entry name" value="TPR_2"/>
    <property type="match status" value="1"/>
</dbReference>
<dbReference type="InterPro" id="IPR025682">
    <property type="entry name" value="CpXC_dom"/>
</dbReference>
<dbReference type="PROSITE" id="PS50293">
    <property type="entry name" value="TPR_REGION"/>
    <property type="match status" value="2"/>
</dbReference>
<dbReference type="SUPFAM" id="SSF48452">
    <property type="entry name" value="TPR-like"/>
    <property type="match status" value="2"/>
</dbReference>
<feature type="repeat" description="TPR" evidence="3">
    <location>
        <begin position="516"/>
        <end position="549"/>
    </location>
</feature>
<reference evidence="5" key="1">
    <citation type="submission" date="2020-10" db="EMBL/GenBank/DDBJ databases">
        <title>Taxonomic study of unclassified bacteria belonging to the class Ktedonobacteria.</title>
        <authorList>
            <person name="Yabe S."/>
            <person name="Wang C.M."/>
            <person name="Zheng Y."/>
            <person name="Sakai Y."/>
            <person name="Cavaletti L."/>
            <person name="Monciardini P."/>
            <person name="Donadio S."/>
        </authorList>
    </citation>
    <scope>NUCLEOTIDE SEQUENCE</scope>
    <source>
        <strain evidence="5">SOSP1-1</strain>
    </source>
</reference>
<evidence type="ECO:0000256" key="1">
    <source>
        <dbReference type="ARBA" id="ARBA00022737"/>
    </source>
</evidence>
<feature type="repeat" description="TPR" evidence="3">
    <location>
        <begin position="448"/>
        <end position="481"/>
    </location>
</feature>
<dbReference type="InterPro" id="IPR019734">
    <property type="entry name" value="TPR_rpt"/>
</dbReference>
<dbReference type="RefSeq" id="WP_220199829.1">
    <property type="nucleotide sequence ID" value="NZ_BNJF01000009.1"/>
</dbReference>
<keyword evidence="1" id="KW-0677">Repeat</keyword>
<dbReference type="PANTHER" id="PTHR44943:SF4">
    <property type="entry name" value="TPR REPEAT-CONTAINING PROTEIN MJ0798"/>
    <property type="match status" value="1"/>
</dbReference>
<proteinExistence type="predicted"/>
<comment type="caution">
    <text evidence="5">The sequence shown here is derived from an EMBL/GenBank/DDBJ whole genome shotgun (WGS) entry which is preliminary data.</text>
</comment>
<dbReference type="PANTHER" id="PTHR44943">
    <property type="entry name" value="CELLULOSE SYNTHASE OPERON PROTEIN C"/>
    <property type="match status" value="1"/>
</dbReference>
<keyword evidence="6" id="KW-1185">Reference proteome</keyword>
<dbReference type="InterPro" id="IPR051685">
    <property type="entry name" value="Ycf3/AcsC/BcsC/TPR_MFPF"/>
</dbReference>
<dbReference type="Pfam" id="PF13432">
    <property type="entry name" value="TPR_16"/>
    <property type="match status" value="2"/>
</dbReference>
<evidence type="ECO:0000256" key="3">
    <source>
        <dbReference type="PROSITE-ProRule" id="PRU00339"/>
    </source>
</evidence>
<evidence type="ECO:0000259" key="4">
    <source>
        <dbReference type="Pfam" id="PF14353"/>
    </source>
</evidence>
<dbReference type="Proteomes" id="UP000612362">
    <property type="component" value="Unassembled WGS sequence"/>
</dbReference>
<evidence type="ECO:0000313" key="5">
    <source>
        <dbReference type="EMBL" id="GHO50878.1"/>
    </source>
</evidence>
<keyword evidence="2 3" id="KW-0802">TPR repeat</keyword>